<proteinExistence type="predicted"/>
<comment type="caution">
    <text evidence="1">The sequence shown here is derived from an EMBL/GenBank/DDBJ whole genome shotgun (WGS) entry which is preliminary data.</text>
</comment>
<accession>A0ACB6QM29</accession>
<reference evidence="1" key="1">
    <citation type="journal article" date="2020" name="Stud. Mycol.">
        <title>101 Dothideomycetes genomes: a test case for predicting lifestyles and emergence of pathogens.</title>
        <authorList>
            <person name="Haridas S."/>
            <person name="Albert R."/>
            <person name="Binder M."/>
            <person name="Bloem J."/>
            <person name="Labutti K."/>
            <person name="Salamov A."/>
            <person name="Andreopoulos B."/>
            <person name="Baker S."/>
            <person name="Barry K."/>
            <person name="Bills G."/>
            <person name="Bluhm B."/>
            <person name="Cannon C."/>
            <person name="Castanera R."/>
            <person name="Culley D."/>
            <person name="Daum C."/>
            <person name="Ezra D."/>
            <person name="Gonzalez J."/>
            <person name="Henrissat B."/>
            <person name="Kuo A."/>
            <person name="Liang C."/>
            <person name="Lipzen A."/>
            <person name="Lutzoni F."/>
            <person name="Magnuson J."/>
            <person name="Mondo S."/>
            <person name="Nolan M."/>
            <person name="Ohm R."/>
            <person name="Pangilinan J."/>
            <person name="Park H.-J."/>
            <person name="Ramirez L."/>
            <person name="Alfaro M."/>
            <person name="Sun H."/>
            <person name="Tritt A."/>
            <person name="Yoshinaga Y."/>
            <person name="Zwiers L.-H."/>
            <person name="Turgeon B."/>
            <person name="Goodwin S."/>
            <person name="Spatafora J."/>
            <person name="Crous P."/>
            <person name="Grigoriev I."/>
        </authorList>
    </citation>
    <scope>NUCLEOTIDE SEQUENCE</scope>
    <source>
        <strain evidence="1">ATCC 200398</strain>
    </source>
</reference>
<evidence type="ECO:0000313" key="1">
    <source>
        <dbReference type="EMBL" id="KAF2467927.1"/>
    </source>
</evidence>
<gene>
    <name evidence="1" type="ORF">BDR25DRAFT_374247</name>
</gene>
<sequence length="376" mass="40845">MVEASRELKLSCHCGTNTHTFTVPLSSLPLPAHFCNCNISRRISGSLLTSYISLPSTSPTSPNPDLSALTPYKSSDILTRYFCTTCGTHMYLEYASDGHFEAATGTLIVESTDGIVDFKAHIWVEDTPDGGASNFITAINGNPLPRYLREPDQSEEAPLSFQLSTTITHGATGSIRAHCHCTGTQFFIHPPNPSSKTASSSYPDLLVPYHSGSPANPQNYPWWLPYPTRYLAGTCTCVSCRRCSGFDITFWAFIPTCNISLDSAGTIPFSRNPYWGTMKTYRSSGNVTRTFCSVCGANVFWDGDARQSIVDVAVGLLDAGSGALAQELLAWWPGRVSFCEEGINKGLVGGLEEGLRDWAERRKGEGFVATGTFPVV</sequence>
<protein>
    <submittedName>
        <fullName evidence="1">Uncharacterized protein</fullName>
    </submittedName>
</protein>
<organism evidence="1 2">
    <name type="scientific">Lindgomyces ingoldianus</name>
    <dbReference type="NCBI Taxonomy" id="673940"/>
    <lineage>
        <taxon>Eukaryota</taxon>
        <taxon>Fungi</taxon>
        <taxon>Dikarya</taxon>
        <taxon>Ascomycota</taxon>
        <taxon>Pezizomycotina</taxon>
        <taxon>Dothideomycetes</taxon>
        <taxon>Pleosporomycetidae</taxon>
        <taxon>Pleosporales</taxon>
        <taxon>Lindgomycetaceae</taxon>
        <taxon>Lindgomyces</taxon>
    </lineage>
</organism>
<dbReference type="Proteomes" id="UP000799755">
    <property type="component" value="Unassembled WGS sequence"/>
</dbReference>
<keyword evidence="2" id="KW-1185">Reference proteome</keyword>
<evidence type="ECO:0000313" key="2">
    <source>
        <dbReference type="Proteomes" id="UP000799755"/>
    </source>
</evidence>
<dbReference type="EMBL" id="MU003518">
    <property type="protein sequence ID" value="KAF2467927.1"/>
    <property type="molecule type" value="Genomic_DNA"/>
</dbReference>
<name>A0ACB6QM29_9PLEO</name>